<dbReference type="InterPro" id="IPR000924">
    <property type="entry name" value="Glu/Gln-tRNA-synth"/>
</dbReference>
<accession>A0ABY8WW76</accession>
<evidence type="ECO:0000313" key="11">
    <source>
        <dbReference type="Proteomes" id="UP001177295"/>
    </source>
</evidence>
<feature type="binding site" evidence="7">
    <location>
        <position position="249"/>
    </location>
    <ligand>
        <name>ATP</name>
        <dbReference type="ChEBI" id="CHEBI:30616"/>
    </ligand>
</feature>
<dbReference type="InterPro" id="IPR033910">
    <property type="entry name" value="GluRS_core"/>
</dbReference>
<evidence type="ECO:0000259" key="8">
    <source>
        <dbReference type="Pfam" id="PF00749"/>
    </source>
</evidence>
<keyword evidence="4 7" id="KW-0067">ATP-binding</keyword>
<dbReference type="InterPro" id="IPR008925">
    <property type="entry name" value="aa_tRNA-synth_I_cd-bd_sf"/>
</dbReference>
<gene>
    <name evidence="7" type="primary">gltX</name>
    <name evidence="10" type="ORF">SEML1_0321</name>
</gene>
<dbReference type="InterPro" id="IPR014729">
    <property type="entry name" value="Rossmann-like_a/b/a_fold"/>
</dbReference>
<comment type="catalytic activity">
    <reaction evidence="7">
        <text>tRNA(Glu) + L-glutamate + ATP = L-glutamyl-tRNA(Glu) + AMP + diphosphate</text>
        <dbReference type="Rhea" id="RHEA:23540"/>
        <dbReference type="Rhea" id="RHEA-COMP:9663"/>
        <dbReference type="Rhea" id="RHEA-COMP:9680"/>
        <dbReference type="ChEBI" id="CHEBI:29985"/>
        <dbReference type="ChEBI" id="CHEBI:30616"/>
        <dbReference type="ChEBI" id="CHEBI:33019"/>
        <dbReference type="ChEBI" id="CHEBI:78442"/>
        <dbReference type="ChEBI" id="CHEBI:78520"/>
        <dbReference type="ChEBI" id="CHEBI:456215"/>
        <dbReference type="EC" id="6.1.1.17"/>
    </reaction>
</comment>
<evidence type="ECO:0000256" key="3">
    <source>
        <dbReference type="ARBA" id="ARBA00022741"/>
    </source>
</evidence>
<dbReference type="InterPro" id="IPR045462">
    <property type="entry name" value="aa-tRNA-synth_I_cd-bd"/>
</dbReference>
<dbReference type="CDD" id="cd00808">
    <property type="entry name" value="GluRS_core"/>
    <property type="match status" value="1"/>
</dbReference>
<dbReference type="InterPro" id="IPR049940">
    <property type="entry name" value="GluQ/Sye"/>
</dbReference>
<comment type="subcellular location">
    <subcellularLocation>
        <location evidence="7">Cytoplasm</location>
    </subcellularLocation>
</comment>
<comment type="similarity">
    <text evidence="1 7">Belongs to the class-I aminoacyl-tRNA synthetase family. Glutamate--tRNA ligase type 1 subfamily.</text>
</comment>
<dbReference type="RefSeq" id="WP_376754315.1">
    <property type="nucleotide sequence ID" value="NZ_CP124550.1"/>
</dbReference>
<comment type="subunit">
    <text evidence="7">Monomer.</text>
</comment>
<keyword evidence="3 7" id="KW-0547">Nucleotide-binding</keyword>
<comment type="function">
    <text evidence="7">Catalyzes the attachment of glutamate to tRNA(Glu) in a two-step reaction: glutamate is first activated by ATP to form Glu-AMP and then transferred to the acceptor end of tRNA(Glu).</text>
</comment>
<dbReference type="PANTHER" id="PTHR43311">
    <property type="entry name" value="GLUTAMATE--TRNA LIGASE"/>
    <property type="match status" value="1"/>
</dbReference>
<evidence type="ECO:0000256" key="6">
    <source>
        <dbReference type="ARBA" id="ARBA00023146"/>
    </source>
</evidence>
<keyword evidence="5 7" id="KW-0648">Protein biosynthesis</keyword>
<evidence type="ECO:0000259" key="9">
    <source>
        <dbReference type="Pfam" id="PF19269"/>
    </source>
</evidence>
<dbReference type="SUPFAM" id="SSF48163">
    <property type="entry name" value="An anticodon-binding domain of class I aminoacyl-tRNA synthetases"/>
    <property type="match status" value="1"/>
</dbReference>
<evidence type="ECO:0000256" key="7">
    <source>
        <dbReference type="HAMAP-Rule" id="MF_00022"/>
    </source>
</evidence>
<evidence type="ECO:0000313" key="10">
    <source>
        <dbReference type="EMBL" id="WIO45950.1"/>
    </source>
</evidence>
<dbReference type="Pfam" id="PF19269">
    <property type="entry name" value="Anticodon_2"/>
    <property type="match status" value="1"/>
</dbReference>
<dbReference type="Proteomes" id="UP001177295">
    <property type="component" value="Chromosome"/>
</dbReference>
<evidence type="ECO:0000256" key="4">
    <source>
        <dbReference type="ARBA" id="ARBA00022840"/>
    </source>
</evidence>
<comment type="caution">
    <text evidence="7">Lacks conserved residue(s) required for the propagation of feature annotation.</text>
</comment>
<proteinExistence type="inferred from homology"/>
<sequence length="489" mass="55446">MMTTIRTRFAPSPTGYIHVGNVRAALFPWLLARQQGGTFILRIEDTDRARFVPGAEGLILDTLEWLGLDWDEGPRRGGEYGPYHQSERLEIYRAWAQTLIDKGLAYADPYTPEQVQAFRDEARAAKKAFLYRDYRPENPPAWDGTQPLRFKVANPKRYTWHDPVMGELSAGPEALDDFILIKADGYPTYNFAHIVDDAEMHITHVIRGLEYISSIPRYLSLYEAFGLTPPVLACLPHIMAPDGKKKLGKRDGAKSVSDYRTDGILPEAMLNFLASMGWNDGTEQEIFSRDELIEKFSLSRVQKSGARFDEKRLLWMSGQWIRRLSLDDLYTRVSNPAGNRSSKQSAAASTYWPPAAAQASEDYKKRVLALAQDRLKTLADLPQLTNYFFEEPTRDDSLIETNKQLKKLSPGERQALMRTAHDSLAALTDWTPESIQQRLNDLLEKTSQKPGILFSLVRIAITWAPFSPQLNDTLALLGKETTLKRLASF</sequence>
<feature type="domain" description="Glutamyl/glutaminyl-tRNA synthetase class Ib catalytic" evidence="8">
    <location>
        <begin position="5"/>
        <end position="315"/>
    </location>
</feature>
<dbReference type="NCBIfam" id="TIGR00464">
    <property type="entry name" value="gltX_bact"/>
    <property type="match status" value="1"/>
</dbReference>
<dbReference type="PANTHER" id="PTHR43311:SF2">
    <property type="entry name" value="GLUTAMATE--TRNA LIGASE, MITOCHONDRIAL-RELATED"/>
    <property type="match status" value="1"/>
</dbReference>
<dbReference type="SUPFAM" id="SSF52374">
    <property type="entry name" value="Nucleotidylyl transferase"/>
    <property type="match status" value="1"/>
</dbReference>
<evidence type="ECO:0000256" key="2">
    <source>
        <dbReference type="ARBA" id="ARBA00022598"/>
    </source>
</evidence>
<dbReference type="Gene3D" id="1.10.10.350">
    <property type="match status" value="1"/>
</dbReference>
<dbReference type="InterPro" id="IPR020751">
    <property type="entry name" value="aa-tRNA-synth_I_codon-bd_sub2"/>
</dbReference>
<dbReference type="EMBL" id="CP124550">
    <property type="protein sequence ID" value="WIO45950.1"/>
    <property type="molecule type" value="Genomic_DNA"/>
</dbReference>
<dbReference type="EC" id="6.1.1.17" evidence="7"/>
<dbReference type="InterPro" id="IPR020058">
    <property type="entry name" value="Glu/Gln-tRNA-synth_Ib_cat-dom"/>
</dbReference>
<dbReference type="Gene3D" id="3.40.50.620">
    <property type="entry name" value="HUPs"/>
    <property type="match status" value="1"/>
</dbReference>
<evidence type="ECO:0000256" key="5">
    <source>
        <dbReference type="ARBA" id="ARBA00022917"/>
    </source>
</evidence>
<dbReference type="InterPro" id="IPR004527">
    <property type="entry name" value="Glu-tRNA-ligase_bac/mito"/>
</dbReference>
<feature type="short sequence motif" description="'HIGH' region" evidence="7">
    <location>
        <begin position="11"/>
        <end position="21"/>
    </location>
</feature>
<dbReference type="GO" id="GO:0016874">
    <property type="term" value="F:ligase activity"/>
    <property type="evidence" value="ECO:0007669"/>
    <property type="project" value="UniProtKB-KW"/>
</dbReference>
<keyword evidence="7" id="KW-0963">Cytoplasm</keyword>
<dbReference type="PRINTS" id="PR00987">
    <property type="entry name" value="TRNASYNTHGLU"/>
</dbReference>
<keyword evidence="6 7" id="KW-0030">Aminoacyl-tRNA synthetase</keyword>
<evidence type="ECO:0000256" key="1">
    <source>
        <dbReference type="ARBA" id="ARBA00007894"/>
    </source>
</evidence>
<reference evidence="10 11" key="1">
    <citation type="journal article" date="2023" name="Cell">
        <title>Genetic manipulation of Patescibacteria provides mechanistic insights into microbial dark matter and the epibiotic lifestyle.</title>
        <authorList>
            <person name="Wang Y."/>
            <person name="Gallagher L.A."/>
            <person name="Andrade P.A."/>
            <person name="Liu A."/>
            <person name="Humphreys I.R."/>
            <person name="Turkarslan S."/>
            <person name="Cutler K.J."/>
            <person name="Arrieta-Ortiz M.L."/>
            <person name="Li Y."/>
            <person name="Radey M.C."/>
            <person name="McLean J.S."/>
            <person name="Cong Q."/>
            <person name="Baker D."/>
            <person name="Baliga N.S."/>
            <person name="Peterson S.B."/>
            <person name="Mougous J.D."/>
        </authorList>
    </citation>
    <scope>NUCLEOTIDE SEQUENCE [LARGE SCALE GENOMIC DNA]</scope>
    <source>
        <strain evidence="10 11">ML1</strain>
    </source>
</reference>
<protein>
    <recommendedName>
        <fullName evidence="7">Glutamate--tRNA ligase</fullName>
        <ecNumber evidence="7">6.1.1.17</ecNumber>
    </recommendedName>
    <alternativeName>
        <fullName evidence="7">Glutamyl-tRNA synthetase</fullName>
        <shortName evidence="7">GluRS</shortName>
    </alternativeName>
</protein>
<name>A0ABY8WW76_9BACT</name>
<dbReference type="InterPro" id="IPR001412">
    <property type="entry name" value="aa-tRNA-synth_I_CS"/>
</dbReference>
<keyword evidence="2 7" id="KW-0436">Ligase</keyword>
<feature type="domain" description="Aminoacyl-tRNA synthetase class I anticodon-binding" evidence="9">
    <location>
        <begin position="357"/>
        <end position="487"/>
    </location>
</feature>
<dbReference type="Pfam" id="PF00749">
    <property type="entry name" value="tRNA-synt_1c"/>
    <property type="match status" value="1"/>
</dbReference>
<dbReference type="HAMAP" id="MF_00022">
    <property type="entry name" value="Glu_tRNA_synth_type1"/>
    <property type="match status" value="1"/>
</dbReference>
<keyword evidence="11" id="KW-1185">Reference proteome</keyword>
<dbReference type="PROSITE" id="PS00178">
    <property type="entry name" value="AA_TRNA_LIGASE_I"/>
    <property type="match status" value="1"/>
</dbReference>
<organism evidence="10 11">
    <name type="scientific">Candidatus Southlakia epibionticum</name>
    <dbReference type="NCBI Taxonomy" id="3043284"/>
    <lineage>
        <taxon>Bacteria</taxon>
        <taxon>Candidatus Saccharimonadota</taxon>
        <taxon>Candidatus Saccharimonadia</taxon>
        <taxon>Candidatus Saccharimonadales</taxon>
        <taxon>Candidatus Saccharimonadaceae</taxon>
        <taxon>Candidatus Southlakia</taxon>
    </lineage>
</organism>